<evidence type="ECO:0000313" key="5">
    <source>
        <dbReference type="Proteomes" id="UP001162741"/>
    </source>
</evidence>
<keyword evidence="5" id="KW-1185">Reference proteome</keyword>
<dbReference type="Proteomes" id="UP001162741">
    <property type="component" value="Chromosome"/>
</dbReference>
<organism evidence="4 5">
    <name type="scientific">Chitinophaga horti</name>
    <dbReference type="NCBI Taxonomy" id="2920382"/>
    <lineage>
        <taxon>Bacteria</taxon>
        <taxon>Pseudomonadati</taxon>
        <taxon>Bacteroidota</taxon>
        <taxon>Chitinophagia</taxon>
        <taxon>Chitinophagales</taxon>
        <taxon>Chitinophagaceae</taxon>
        <taxon>Chitinophaga</taxon>
    </lineage>
</organism>
<feature type="chain" id="PRO_5046447447" evidence="1">
    <location>
        <begin position="21"/>
        <end position="1486"/>
    </location>
</feature>
<proteinExistence type="predicted"/>
<feature type="domain" description="Secretion system C-terminal sorting" evidence="3">
    <location>
        <begin position="1420"/>
        <end position="1481"/>
    </location>
</feature>
<evidence type="ECO:0000256" key="1">
    <source>
        <dbReference type="SAM" id="SignalP"/>
    </source>
</evidence>
<dbReference type="InterPro" id="IPR013830">
    <property type="entry name" value="SGNH_hydro"/>
</dbReference>
<protein>
    <submittedName>
        <fullName evidence="4">GDSL-type esterase/lipase family protein</fullName>
    </submittedName>
</protein>
<dbReference type="RefSeq" id="WP_264280683.1">
    <property type="nucleotide sequence ID" value="NZ_CP107006.1"/>
</dbReference>
<evidence type="ECO:0000259" key="3">
    <source>
        <dbReference type="Pfam" id="PF18962"/>
    </source>
</evidence>
<keyword evidence="1" id="KW-0732">Signal</keyword>
<dbReference type="InterPro" id="IPR036514">
    <property type="entry name" value="SGNH_hydro_sf"/>
</dbReference>
<evidence type="ECO:0000259" key="2">
    <source>
        <dbReference type="Pfam" id="PF13472"/>
    </source>
</evidence>
<dbReference type="EMBL" id="CP107006">
    <property type="protein sequence ID" value="UYQ92415.1"/>
    <property type="molecule type" value="Genomic_DNA"/>
</dbReference>
<accession>A0ABY6IYF6</accession>
<dbReference type="CDD" id="cd00229">
    <property type="entry name" value="SGNH_hydrolase"/>
    <property type="match status" value="1"/>
</dbReference>
<dbReference type="NCBIfam" id="TIGR04183">
    <property type="entry name" value="Por_Secre_tail"/>
    <property type="match status" value="1"/>
</dbReference>
<dbReference type="SUPFAM" id="SSF52266">
    <property type="entry name" value="SGNH hydrolase"/>
    <property type="match status" value="1"/>
</dbReference>
<dbReference type="Gene3D" id="3.40.50.1110">
    <property type="entry name" value="SGNH hydrolase"/>
    <property type="match status" value="1"/>
</dbReference>
<name>A0ABY6IYF6_9BACT</name>
<gene>
    <name evidence="4" type="ORF">MKQ68_20230</name>
</gene>
<feature type="domain" description="SGNH hydrolase-type esterase" evidence="2">
    <location>
        <begin position="33"/>
        <end position="216"/>
    </location>
</feature>
<dbReference type="Pfam" id="PF18962">
    <property type="entry name" value="Por_Secre_tail"/>
    <property type="match status" value="1"/>
</dbReference>
<dbReference type="Pfam" id="PF13472">
    <property type="entry name" value="Lipase_GDSL_2"/>
    <property type="match status" value="1"/>
</dbReference>
<dbReference type="InterPro" id="IPR026444">
    <property type="entry name" value="Secre_tail"/>
</dbReference>
<sequence>MNKLFTLLLVLLTSALSTYGQTCTDKGFTIVILGSSSAAGYHGPTHIDSSWVKIFERQIRADNPLNMVRNLAEAGTTTYFAQPSWYKAPVGRPVASVEKNITRALKDLKADAVVVNFPSNDAAQSIPVAEQQANFNRIVAAADSLHVPVWITSTQPRTTMYGVSRAPLMLMRDWLANRFGSRYINFWDPFATAEGKIVPEYAIADSIHLNNAAHRIMAQRVIAEHILDTLCAGPVALAKFTTRFGEVAKISWTTTAERYVTGFQLQGRSEGGAWKDVGAQVPSTSNGYDLQEYAQTDTEALPYYRLKITDAKNRVFYSPVLEAKDSSEFIINNATITTANQRLKWSWNRTKETWIASAYILQWMSGRWEAIDSIASGQSAYELQSTAWLTGGTYVIAGRTLTGKLLHGDTLVLNAPDEKPLITGFQVAAEGASNIARFTASVTAPYSVHLEFPAGATGNWSAIDKKQVPVNGNYDLRDTNPHSGAQYRLRMVNNNNGSTYYSDVITLGEGFALGALTIAKIDYHRTTVNWNTVRHRRLKELTLQVSADSANWRNVVTYPSAAPYTYTFTDTSFAGVNRWYRVAGTDSANGGTFSAAVKALPDPLYLDPFRSAIGTITAPSNIPYTITRNKMIQSYVAERSINNGESWEVMTNTVVTGGFINDDRYYDADVWYRISAIDSLGRQFAGSHGVYARGDAPFRVKSFTGYGDWGSAMLSWTTEYERKAKQISVVRSSDLSNWQTVNATPIATAGNSTSPVQYSYIDPNVAQVTLFYRLVLEDSAGRRTLTPIIEVNPDTLFALPYRLASLTGTQEGNRQTIKWQVSVEKNMRNITVDRSNDGTNWTALNIDLVAARGEGVYKNVTYERTYTYNISGTTNAVYYRLRYMDVRNRYFTVPVVVKIVADSNFATPIHYASVSAVRNLDKQTVSWSTSKEWNSSEFIVQRNVDFSGWNALEGRVKAAEMSNTTKHYTFEDTSYTPRQVQYRVVMLDAFDRVFNSPAVAMPVDSNYNRYFRVGSFSGVRDGRTQVITWTTTKEFFTTDILIERNHSNAWVRVDSVPAAGISMTDKPYTFTDKEYNHKDIYYRLTFRDKYKRTERSNEALVKIDSNYVTPVRFGGQSVKRELDKQVIAWNTTKEFGLVRFNILRLDGNTWTRIDSVPAKGAGDYTFTDNEYKEKETYYRLQVRDEFGRGTLTNEMFVRIDSNYNTPVRYGAVTGAREGETQVISWSTLKEFRTKSFDVERKNADNSWLKIGTVNAAGIDMDGQSYSFTDTEGLPAAQTYRVVMTDLFDRATFISPEVKLAADSREAAVFKNFTVTRESEKSILKWTTASEYGSLRFVIERSNDGNAWTRIDSLPAAGKSSADLAYSFTDAYVANTVWAHYRVLAVGVNGTRTPGESVKVVVLITSNPTDPQPTTGQVYAYPNPASGSFKIHGFATGVHTEVYNSRGVLVYRNTQYAGEAINTESWPAGIYYIQLNKGRYRITLIKI</sequence>
<reference evidence="4" key="1">
    <citation type="submission" date="2022-10" db="EMBL/GenBank/DDBJ databases">
        <title>Chitinophaga sp. nov., isolated from soil.</title>
        <authorList>
            <person name="Jeon C.O."/>
        </authorList>
    </citation>
    <scope>NUCLEOTIDE SEQUENCE</scope>
    <source>
        <strain evidence="4">R8</strain>
    </source>
</reference>
<evidence type="ECO:0000313" key="4">
    <source>
        <dbReference type="EMBL" id="UYQ92415.1"/>
    </source>
</evidence>
<feature type="signal peptide" evidence="1">
    <location>
        <begin position="1"/>
        <end position="20"/>
    </location>
</feature>